<dbReference type="InterPro" id="IPR011055">
    <property type="entry name" value="Dup_hybrid_motif"/>
</dbReference>
<dbReference type="EMBL" id="RYYU01000001">
    <property type="protein sequence ID" value="RUL59047.1"/>
    <property type="molecule type" value="Genomic_DNA"/>
</dbReference>
<feature type="chain" id="PRO_5018698266" evidence="1">
    <location>
        <begin position="20"/>
        <end position="540"/>
    </location>
</feature>
<feature type="signal peptide" evidence="1">
    <location>
        <begin position="1"/>
        <end position="19"/>
    </location>
</feature>
<dbReference type="SUPFAM" id="SSF51261">
    <property type="entry name" value="Duplicated hybrid motif"/>
    <property type="match status" value="1"/>
</dbReference>
<dbReference type="PANTHER" id="PTHR21666:SF285">
    <property type="entry name" value="M23 FAMILY METALLOPEPTIDASE"/>
    <property type="match status" value="1"/>
</dbReference>
<dbReference type="GO" id="GO:0004222">
    <property type="term" value="F:metalloendopeptidase activity"/>
    <property type="evidence" value="ECO:0007669"/>
    <property type="project" value="TreeGrafter"/>
</dbReference>
<evidence type="ECO:0000313" key="4">
    <source>
        <dbReference type="Proteomes" id="UP000278983"/>
    </source>
</evidence>
<comment type="caution">
    <text evidence="3">The sequence shown here is derived from an EMBL/GenBank/DDBJ whole genome shotgun (WGS) entry which is preliminary data.</text>
</comment>
<dbReference type="InterPro" id="IPR050570">
    <property type="entry name" value="Cell_wall_metabolism_enzyme"/>
</dbReference>
<dbReference type="Pfam" id="PF01551">
    <property type="entry name" value="Peptidase_M23"/>
    <property type="match status" value="1"/>
</dbReference>
<dbReference type="Gene3D" id="2.70.70.10">
    <property type="entry name" value="Glucose Permease (Domain IIA)"/>
    <property type="match status" value="1"/>
</dbReference>
<reference evidence="3 4" key="1">
    <citation type="submission" date="2018-12" db="EMBL/GenBank/DDBJ databases">
        <title>Genome sequencing of Prevotella sp. KCOM 3155 (= JS262).</title>
        <authorList>
            <person name="Kook J.-K."/>
            <person name="Park S.-N."/>
            <person name="Lim Y.K."/>
        </authorList>
    </citation>
    <scope>NUCLEOTIDE SEQUENCE [LARGE SCALE GENOMIC DNA]</scope>
    <source>
        <strain evidence="3 4">KCOM 3155</strain>
    </source>
</reference>
<sequence length="540" mass="61104">MLTTLLLSAVLTFSPPVHHEVLLAGNFGEPRPNHFHAGCDVKTGQVEGKPIFSIADGYVCRATVGMYGFGNALYVRHPNGYTSVYCHLQRFTPQIAAMVRKWQYGHEQYVADVEFKPTDFPVAEGQLIAVSGNTGASVAPHLHLEVHDTRTWDVLDPLDFIGKYVKDATAPTADAIMAMPIEGEGVFCDKQHKQRFSLSDNNPKMTAWGRVGFAFHAEDRMEGSWNRLGIRHSALIVDGDTVFISDVNRIPEMFHRMVNSWGDFDYYMENRTWFLKSFTDPGNNLPIIYTDERRGIVTFNEERPYHITYIISDYFGNKNEYRFVVNGKRQNIEPRKPVGTYIFKWNSDNSFTLDNVMLKLKKGLLAKDIGITPQEAASHYGISMAYSFCDRQTPILDWGEIGLKVLSGVEHPEKLYIVCHDTYDRFLEGKYKGGWVYGRLRDLGLGYEVAYDDTPPEVTLEVSTSEHLRLNVADGKSGIASFKAYIDGKFVLFEDVPKSTGKVCNLKTTPIKRNGTARTLTVYATDNCNNKVKGEWKIEY</sequence>
<evidence type="ECO:0000256" key="1">
    <source>
        <dbReference type="SAM" id="SignalP"/>
    </source>
</evidence>
<protein>
    <submittedName>
        <fullName evidence="3">M23 family metallopeptidase</fullName>
    </submittedName>
</protein>
<evidence type="ECO:0000259" key="2">
    <source>
        <dbReference type="Pfam" id="PF01551"/>
    </source>
</evidence>
<dbReference type="PANTHER" id="PTHR21666">
    <property type="entry name" value="PEPTIDASE-RELATED"/>
    <property type="match status" value="1"/>
</dbReference>
<dbReference type="CDD" id="cd12797">
    <property type="entry name" value="M23_peptidase"/>
    <property type="match status" value="1"/>
</dbReference>
<evidence type="ECO:0000313" key="3">
    <source>
        <dbReference type="EMBL" id="RUL59047.1"/>
    </source>
</evidence>
<name>A0A3S0PA71_9BACT</name>
<keyword evidence="1" id="KW-0732">Signal</keyword>
<dbReference type="AlphaFoldDB" id="A0A3S0PA71"/>
<dbReference type="RefSeq" id="WP_126678217.1">
    <property type="nucleotide sequence ID" value="NZ_RYYU01000001.1"/>
</dbReference>
<organism evidence="3 4">
    <name type="scientific">Prevotella koreensis</name>
    <dbReference type="NCBI Taxonomy" id="2490854"/>
    <lineage>
        <taxon>Bacteria</taxon>
        <taxon>Pseudomonadati</taxon>
        <taxon>Bacteroidota</taxon>
        <taxon>Bacteroidia</taxon>
        <taxon>Bacteroidales</taxon>
        <taxon>Prevotellaceae</taxon>
        <taxon>Prevotella</taxon>
    </lineage>
</organism>
<feature type="domain" description="M23ase beta-sheet core" evidence="2">
    <location>
        <begin position="35"/>
        <end position="97"/>
    </location>
</feature>
<gene>
    <name evidence="3" type="ORF">EHV08_04175</name>
</gene>
<dbReference type="InterPro" id="IPR016047">
    <property type="entry name" value="M23ase_b-sheet_dom"/>
</dbReference>
<dbReference type="Proteomes" id="UP000278983">
    <property type="component" value="Unassembled WGS sequence"/>
</dbReference>
<proteinExistence type="predicted"/>
<keyword evidence="4" id="KW-1185">Reference proteome</keyword>
<accession>A0A3S0PA71</accession>
<dbReference type="OrthoDB" id="9810477at2"/>